<dbReference type="Proteomes" id="UP000625711">
    <property type="component" value="Unassembled WGS sequence"/>
</dbReference>
<comment type="caution">
    <text evidence="2">The sequence shown here is derived from an EMBL/GenBank/DDBJ whole genome shotgun (WGS) entry which is preliminary data.</text>
</comment>
<proteinExistence type="predicted"/>
<name>A0A834MDU4_RHYFE</name>
<accession>A0A834MDU4</accession>
<sequence>ARHLDPRPGKTVKPASRRKDFDWSSSSGLPHHRRRLAAAGLPECDDGRSSNETL</sequence>
<dbReference type="AlphaFoldDB" id="A0A834MDU4"/>
<feature type="region of interest" description="Disordered" evidence="1">
    <location>
        <begin position="1"/>
        <end position="54"/>
    </location>
</feature>
<reference evidence="2" key="1">
    <citation type="submission" date="2020-08" db="EMBL/GenBank/DDBJ databases">
        <title>Genome sequencing and assembly of the red palm weevil Rhynchophorus ferrugineus.</title>
        <authorList>
            <person name="Dias G.B."/>
            <person name="Bergman C.M."/>
            <person name="Manee M."/>
        </authorList>
    </citation>
    <scope>NUCLEOTIDE SEQUENCE</scope>
    <source>
        <strain evidence="2">AA-2017</strain>
        <tissue evidence="2">Whole larva</tissue>
    </source>
</reference>
<evidence type="ECO:0000313" key="3">
    <source>
        <dbReference type="Proteomes" id="UP000625711"/>
    </source>
</evidence>
<organism evidence="2 3">
    <name type="scientific">Rhynchophorus ferrugineus</name>
    <name type="common">Red palm weevil</name>
    <name type="synonym">Curculio ferrugineus</name>
    <dbReference type="NCBI Taxonomy" id="354439"/>
    <lineage>
        <taxon>Eukaryota</taxon>
        <taxon>Metazoa</taxon>
        <taxon>Ecdysozoa</taxon>
        <taxon>Arthropoda</taxon>
        <taxon>Hexapoda</taxon>
        <taxon>Insecta</taxon>
        <taxon>Pterygota</taxon>
        <taxon>Neoptera</taxon>
        <taxon>Endopterygota</taxon>
        <taxon>Coleoptera</taxon>
        <taxon>Polyphaga</taxon>
        <taxon>Cucujiformia</taxon>
        <taxon>Curculionidae</taxon>
        <taxon>Dryophthorinae</taxon>
        <taxon>Rhynchophorus</taxon>
    </lineage>
</organism>
<dbReference type="EMBL" id="JAACXV010012623">
    <property type="protein sequence ID" value="KAF7274544.1"/>
    <property type="molecule type" value="Genomic_DNA"/>
</dbReference>
<gene>
    <name evidence="2" type="ORF">GWI33_012805</name>
</gene>
<evidence type="ECO:0000313" key="2">
    <source>
        <dbReference type="EMBL" id="KAF7274544.1"/>
    </source>
</evidence>
<protein>
    <submittedName>
        <fullName evidence="2">Uncharacterized protein</fullName>
    </submittedName>
</protein>
<feature type="compositionally biased region" description="Basic and acidic residues" evidence="1">
    <location>
        <begin position="45"/>
        <end position="54"/>
    </location>
</feature>
<evidence type="ECO:0000256" key="1">
    <source>
        <dbReference type="SAM" id="MobiDB-lite"/>
    </source>
</evidence>
<keyword evidence="3" id="KW-1185">Reference proteome</keyword>
<feature type="non-terminal residue" evidence="2">
    <location>
        <position position="1"/>
    </location>
</feature>